<dbReference type="EMBL" id="CH991544">
    <property type="protein sequence ID" value="EDQ91851.1"/>
    <property type="molecule type" value="Genomic_DNA"/>
</dbReference>
<evidence type="ECO:0000313" key="2">
    <source>
        <dbReference type="EMBL" id="EDQ91851.1"/>
    </source>
</evidence>
<gene>
    <name evidence="2" type="ORF">MONBRDRAFT_23072</name>
</gene>
<protein>
    <submittedName>
        <fullName evidence="2">Uncharacterized protein</fullName>
    </submittedName>
</protein>
<dbReference type="GeneID" id="5888783"/>
<keyword evidence="3" id="KW-1185">Reference proteome</keyword>
<feature type="compositionally biased region" description="Polar residues" evidence="1">
    <location>
        <begin position="22"/>
        <end position="31"/>
    </location>
</feature>
<feature type="compositionally biased region" description="Polar residues" evidence="1">
    <location>
        <begin position="45"/>
        <end position="56"/>
    </location>
</feature>
<dbReference type="InParanoid" id="A9UR41"/>
<accession>A9UR41</accession>
<reference evidence="2 3" key="1">
    <citation type="journal article" date="2008" name="Nature">
        <title>The genome of the choanoflagellate Monosiga brevicollis and the origin of metazoans.</title>
        <authorList>
            <consortium name="JGI Sequencing"/>
            <person name="King N."/>
            <person name="Westbrook M.J."/>
            <person name="Young S.L."/>
            <person name="Kuo A."/>
            <person name="Abedin M."/>
            <person name="Chapman J."/>
            <person name="Fairclough S."/>
            <person name="Hellsten U."/>
            <person name="Isogai Y."/>
            <person name="Letunic I."/>
            <person name="Marr M."/>
            <person name="Pincus D."/>
            <person name="Putnam N."/>
            <person name="Rokas A."/>
            <person name="Wright K.J."/>
            <person name="Zuzow R."/>
            <person name="Dirks W."/>
            <person name="Good M."/>
            <person name="Goodstein D."/>
            <person name="Lemons D."/>
            <person name="Li W."/>
            <person name="Lyons J.B."/>
            <person name="Morris A."/>
            <person name="Nichols S."/>
            <person name="Richter D.J."/>
            <person name="Salamov A."/>
            <person name="Bork P."/>
            <person name="Lim W.A."/>
            <person name="Manning G."/>
            <person name="Miller W.T."/>
            <person name="McGinnis W."/>
            <person name="Shapiro H."/>
            <person name="Tjian R."/>
            <person name="Grigoriev I.V."/>
            <person name="Rokhsar D."/>
        </authorList>
    </citation>
    <scope>NUCLEOTIDE SEQUENCE [LARGE SCALE GENOMIC DNA]</scope>
    <source>
        <strain evidence="3">MX1 / ATCC 50154</strain>
    </source>
</reference>
<dbReference type="RefSeq" id="XP_001743137.1">
    <property type="nucleotide sequence ID" value="XM_001743085.1"/>
</dbReference>
<name>A9UR41_MONBE</name>
<sequence>MADHASRLKELEQQVARLHQRNAQLETQLSARISPRSSTSTVSSQPEQKAKPNQNYFVAAHAPDPSDGDDLDVDFPSDSELNESLQEAAADRAEALSLGPDSWLVKSPARMRSTLSSKDWLGAERARDELADVMRKLSFFDDDDRSDTTELNRSWAGTLPAHDLMSSDGPRLHRSFEARRHSSDAALGLRARAAAAEEFGSPSNSPLSRPHAASVSGAAYPDDFARVDGYVHEPSPHRVLRKHERDAGVPKKVLPATVVRSNPSSPTVSRARKTMLTVPNTSVL</sequence>
<evidence type="ECO:0000256" key="1">
    <source>
        <dbReference type="SAM" id="MobiDB-lite"/>
    </source>
</evidence>
<dbReference type="Proteomes" id="UP000001357">
    <property type="component" value="Unassembled WGS sequence"/>
</dbReference>
<evidence type="ECO:0000313" key="3">
    <source>
        <dbReference type="Proteomes" id="UP000001357"/>
    </source>
</evidence>
<feature type="compositionally biased region" description="Acidic residues" evidence="1">
    <location>
        <begin position="66"/>
        <end position="81"/>
    </location>
</feature>
<organism evidence="2 3">
    <name type="scientific">Monosiga brevicollis</name>
    <name type="common">Choanoflagellate</name>
    <dbReference type="NCBI Taxonomy" id="81824"/>
    <lineage>
        <taxon>Eukaryota</taxon>
        <taxon>Choanoflagellata</taxon>
        <taxon>Craspedida</taxon>
        <taxon>Salpingoecidae</taxon>
        <taxon>Monosiga</taxon>
    </lineage>
</organism>
<feature type="compositionally biased region" description="Low complexity" evidence="1">
    <location>
        <begin position="34"/>
        <end position="44"/>
    </location>
</feature>
<proteinExistence type="predicted"/>
<feature type="region of interest" description="Disordered" evidence="1">
    <location>
        <begin position="22"/>
        <end position="83"/>
    </location>
</feature>
<dbReference type="AlphaFoldDB" id="A9UR41"/>
<dbReference type="KEGG" id="mbr:MONBRDRAFT_23072"/>